<dbReference type="SUPFAM" id="SSF51905">
    <property type="entry name" value="FAD/NAD(P)-binding domain"/>
    <property type="match status" value="1"/>
</dbReference>
<dbReference type="Gene3D" id="3.50.50.60">
    <property type="entry name" value="FAD/NAD(P)-binding domain"/>
    <property type="match status" value="2"/>
</dbReference>
<dbReference type="GO" id="GO:0005829">
    <property type="term" value="C:cytosol"/>
    <property type="evidence" value="ECO:0007669"/>
    <property type="project" value="GOC"/>
</dbReference>
<dbReference type="Gene3D" id="3.30.9.10">
    <property type="entry name" value="D-Amino Acid Oxidase, subunit A, domain 2"/>
    <property type="match status" value="1"/>
</dbReference>
<gene>
    <name evidence="2" type="ORF">SPOG_04830</name>
</gene>
<keyword evidence="3" id="KW-1185">Reference proteome</keyword>
<dbReference type="RefSeq" id="XP_013023556.1">
    <property type="nucleotide sequence ID" value="XM_013168102.1"/>
</dbReference>
<protein>
    <submittedName>
        <fullName evidence="2">FAD-dependent amino acid oxidase</fullName>
    </submittedName>
</protein>
<dbReference type="HOGENOM" id="CLU_007884_14_0_1"/>
<dbReference type="Pfam" id="PF01266">
    <property type="entry name" value="DAO"/>
    <property type="match status" value="1"/>
</dbReference>
<name>S9VWZ0_SCHCR</name>
<evidence type="ECO:0000313" key="2">
    <source>
        <dbReference type="EMBL" id="EPY52173.1"/>
    </source>
</evidence>
<dbReference type="PANTHER" id="PTHR13847">
    <property type="entry name" value="SARCOSINE DEHYDROGENASE-RELATED"/>
    <property type="match status" value="1"/>
</dbReference>
<dbReference type="InterPro" id="IPR036188">
    <property type="entry name" value="FAD/NAD-bd_sf"/>
</dbReference>
<dbReference type="OMA" id="HANWGIT"/>
<dbReference type="EMBL" id="KE546990">
    <property type="protein sequence ID" value="EPY52173.1"/>
    <property type="molecule type" value="Genomic_DNA"/>
</dbReference>
<dbReference type="GeneID" id="25039143"/>
<dbReference type="AlphaFoldDB" id="S9VWZ0"/>
<dbReference type="GO" id="GO:0005770">
    <property type="term" value="C:late endosome"/>
    <property type="evidence" value="ECO:0007669"/>
    <property type="project" value="TreeGrafter"/>
</dbReference>
<dbReference type="OrthoDB" id="498204at2759"/>
<evidence type="ECO:0000313" key="3">
    <source>
        <dbReference type="Proteomes" id="UP000015464"/>
    </source>
</evidence>
<organism evidence="2 3">
    <name type="scientific">Schizosaccharomyces cryophilus (strain OY26 / ATCC MYA-4695 / CBS 11777 / NBRC 106824 / NRRL Y48691)</name>
    <name type="common">Fission yeast</name>
    <dbReference type="NCBI Taxonomy" id="653667"/>
    <lineage>
        <taxon>Eukaryota</taxon>
        <taxon>Fungi</taxon>
        <taxon>Dikarya</taxon>
        <taxon>Ascomycota</taxon>
        <taxon>Taphrinomycotina</taxon>
        <taxon>Schizosaccharomycetes</taxon>
        <taxon>Schizosaccharomycetales</taxon>
        <taxon>Schizosaccharomycetaceae</taxon>
        <taxon>Schizosaccharomyces</taxon>
    </lineage>
</organism>
<sequence length="364" mass="40488">MGENGKLRCIIDELYLPYESIGGIIGICTSFYLTEHELYKQGKVEIIILESSGIASGSSSVQSALITSQWQNEAVQPLTKISVKLHQRLSSLYDGKNQWGFRSVQPWLMNFIKLNDGVAKLPEEFDYFSSKLGEKDEFMVINAGKFCQKLFEKIHERGVQLVYGKAILVKNNCVHYVPKGKEDTIILDADKVCVSAGAWTGYILPYSGIGSLFAQSLLFDLEGSESKSKEYVAICNVNPQNPEYPERSIEVHFLPDNKMYLTGATLFTPLPKDNEAIRVNPQHLMDLKETLDLLLAEQMTSKLISSKSCFLPTNRLTGIPILTVSCSGIYIAAGHANWGITQGPATGLWMAELILEGKIKSFEI</sequence>
<proteinExistence type="predicted"/>
<reference evidence="2 3" key="1">
    <citation type="journal article" date="2011" name="Science">
        <title>Comparative functional genomics of the fission yeasts.</title>
        <authorList>
            <person name="Rhind N."/>
            <person name="Chen Z."/>
            <person name="Yassour M."/>
            <person name="Thompson D.A."/>
            <person name="Haas B.J."/>
            <person name="Habib N."/>
            <person name="Wapinski I."/>
            <person name="Roy S."/>
            <person name="Lin M.F."/>
            <person name="Heiman D.I."/>
            <person name="Young S.K."/>
            <person name="Furuya K."/>
            <person name="Guo Y."/>
            <person name="Pidoux A."/>
            <person name="Chen H.M."/>
            <person name="Robbertse B."/>
            <person name="Goldberg J.M."/>
            <person name="Aoki K."/>
            <person name="Bayne E.H."/>
            <person name="Berlin A.M."/>
            <person name="Desjardins C.A."/>
            <person name="Dobbs E."/>
            <person name="Dukaj L."/>
            <person name="Fan L."/>
            <person name="FitzGerald M.G."/>
            <person name="French C."/>
            <person name="Gujja S."/>
            <person name="Hansen K."/>
            <person name="Keifenheim D."/>
            <person name="Levin J.Z."/>
            <person name="Mosher R.A."/>
            <person name="Mueller C.A."/>
            <person name="Pfiffner J."/>
            <person name="Priest M."/>
            <person name="Russ C."/>
            <person name="Smialowska A."/>
            <person name="Swoboda P."/>
            <person name="Sykes S.M."/>
            <person name="Vaughn M."/>
            <person name="Vengrova S."/>
            <person name="Yoder R."/>
            <person name="Zeng Q."/>
            <person name="Allshire R."/>
            <person name="Baulcombe D."/>
            <person name="Birren B.W."/>
            <person name="Brown W."/>
            <person name="Ekwall K."/>
            <person name="Kellis M."/>
            <person name="Leatherwood J."/>
            <person name="Levin H."/>
            <person name="Margalit H."/>
            <person name="Martienssen R."/>
            <person name="Nieduszynski C.A."/>
            <person name="Spatafora J.W."/>
            <person name="Friedman N."/>
            <person name="Dalgaard J.Z."/>
            <person name="Baumann P."/>
            <person name="Niki H."/>
            <person name="Regev A."/>
            <person name="Nusbaum C."/>
        </authorList>
    </citation>
    <scope>NUCLEOTIDE SEQUENCE [LARGE SCALE GENOMIC DNA]</scope>
    <source>
        <strain evidence="3">OY26 / ATCC MYA-4695 / CBS 11777 / NBRC 106824 / NRRL Y48691</strain>
    </source>
</reference>
<feature type="domain" description="FAD dependent oxidoreductase" evidence="1">
    <location>
        <begin position="22"/>
        <end position="353"/>
    </location>
</feature>
<dbReference type="STRING" id="653667.S9VWZ0"/>
<dbReference type="eggNOG" id="KOG2852">
    <property type="taxonomic scope" value="Eukaryota"/>
</dbReference>
<evidence type="ECO:0000259" key="1">
    <source>
        <dbReference type="Pfam" id="PF01266"/>
    </source>
</evidence>
<dbReference type="GO" id="GO:0042147">
    <property type="term" value="P:retrograde transport, endosome to Golgi"/>
    <property type="evidence" value="ECO:0007669"/>
    <property type="project" value="TreeGrafter"/>
</dbReference>
<dbReference type="Proteomes" id="UP000015464">
    <property type="component" value="Unassembled WGS sequence"/>
</dbReference>
<dbReference type="InterPro" id="IPR006076">
    <property type="entry name" value="FAD-dep_OxRdtase"/>
</dbReference>
<accession>S9VWZ0</accession>
<dbReference type="PANTHER" id="PTHR13847:SF150">
    <property type="entry name" value="OXIDOREDUCTASE TDA3-RELATED"/>
    <property type="match status" value="1"/>
</dbReference>